<dbReference type="RefSeq" id="WP_188957778.1">
    <property type="nucleotide sequence ID" value="NZ_BMIB01000005.1"/>
</dbReference>
<feature type="domain" description="O-antigen ligase-related" evidence="6">
    <location>
        <begin position="278"/>
        <end position="416"/>
    </location>
</feature>
<evidence type="ECO:0000256" key="1">
    <source>
        <dbReference type="ARBA" id="ARBA00004141"/>
    </source>
</evidence>
<feature type="transmembrane region" description="Helical" evidence="5">
    <location>
        <begin position="365"/>
        <end position="387"/>
    </location>
</feature>
<proteinExistence type="predicted"/>
<name>A0A917J5Y8_9BACT</name>
<dbReference type="InterPro" id="IPR007016">
    <property type="entry name" value="O-antigen_ligase-rel_domated"/>
</dbReference>
<comment type="caution">
    <text evidence="7">The sequence shown here is derived from an EMBL/GenBank/DDBJ whole genome shotgun (WGS) entry which is preliminary data.</text>
</comment>
<feature type="transmembrane region" description="Helical" evidence="5">
    <location>
        <begin position="97"/>
        <end position="117"/>
    </location>
</feature>
<reference evidence="7" key="2">
    <citation type="submission" date="2020-09" db="EMBL/GenBank/DDBJ databases">
        <authorList>
            <person name="Sun Q."/>
            <person name="Zhou Y."/>
        </authorList>
    </citation>
    <scope>NUCLEOTIDE SEQUENCE</scope>
    <source>
        <strain evidence="7">CGMCC 1.15290</strain>
    </source>
</reference>
<comment type="subcellular location">
    <subcellularLocation>
        <location evidence="1">Membrane</location>
        <topology evidence="1">Multi-pass membrane protein</topology>
    </subcellularLocation>
</comment>
<dbReference type="GO" id="GO:0016020">
    <property type="term" value="C:membrane"/>
    <property type="evidence" value="ECO:0007669"/>
    <property type="project" value="UniProtKB-SubCell"/>
</dbReference>
<dbReference type="Proteomes" id="UP000627292">
    <property type="component" value="Unassembled WGS sequence"/>
</dbReference>
<dbReference type="PANTHER" id="PTHR37422">
    <property type="entry name" value="TEICHURONIC ACID BIOSYNTHESIS PROTEIN TUAE"/>
    <property type="match status" value="1"/>
</dbReference>
<evidence type="ECO:0000256" key="4">
    <source>
        <dbReference type="ARBA" id="ARBA00023136"/>
    </source>
</evidence>
<evidence type="ECO:0000256" key="5">
    <source>
        <dbReference type="SAM" id="Phobius"/>
    </source>
</evidence>
<keyword evidence="4 5" id="KW-0472">Membrane</keyword>
<organism evidence="7 8">
    <name type="scientific">Filimonas zeae</name>
    <dbReference type="NCBI Taxonomy" id="1737353"/>
    <lineage>
        <taxon>Bacteria</taxon>
        <taxon>Pseudomonadati</taxon>
        <taxon>Bacteroidota</taxon>
        <taxon>Chitinophagia</taxon>
        <taxon>Chitinophagales</taxon>
        <taxon>Chitinophagaceae</taxon>
        <taxon>Filimonas</taxon>
    </lineage>
</organism>
<keyword evidence="8" id="KW-1185">Reference proteome</keyword>
<evidence type="ECO:0000259" key="6">
    <source>
        <dbReference type="Pfam" id="PF04932"/>
    </source>
</evidence>
<keyword evidence="3 5" id="KW-1133">Transmembrane helix</keyword>
<sequence length="508" mass="57128">MKTLPTIPVKNTDEAIRQARVPLLERTWLLVAAMCFSAVVAAFLVAKGGVAGAVMGVIALAAGPIVWGVVVYPMFGIVMLLVAAYAIMWVMRMGITTFPLGTLMDGMELLLFIGMLLKQRKRKDWTFLRSPISIMIFVWVFFNLLEFLNPAAASRMAWMYTIRSVAMVMLMYFVFMYNITTVKMVKFLIKLWLGLSLFGALYAFRQEYVGFFDFEMRSLDDPQLVSLYFINGMWRKFSIFNDPVVYAYNMVISSLVCIALIWSKATSTKNKIILGVMTLIFLKAMLFSGTRGAYVLIPFALAVFIVMNFTKKMVPFAVFAALAFVTLLKMPTGNPSIQRFQSAFAPSDDASYNVRKYNQKRIQPYILSHPMGGGLGATGAWGARFAPDSFLASFPPDSGFIRVAVEMGWLGLLIFCTLLFIILKTGITNFYLIQDPELKGYCLAMLLVLFALVLGNYPQEALVQFPTNIMFYMVVALINITYRLDREKRMPAPLPAGNKKQSTHAFKK</sequence>
<feature type="transmembrane region" description="Helical" evidence="5">
    <location>
        <begin position="463"/>
        <end position="482"/>
    </location>
</feature>
<feature type="transmembrane region" description="Helical" evidence="5">
    <location>
        <begin position="274"/>
        <end position="307"/>
    </location>
</feature>
<accession>A0A917J5Y8</accession>
<dbReference type="AlphaFoldDB" id="A0A917J5Y8"/>
<feature type="transmembrane region" description="Helical" evidence="5">
    <location>
        <begin position="126"/>
        <end position="145"/>
    </location>
</feature>
<feature type="transmembrane region" description="Helical" evidence="5">
    <location>
        <begin position="313"/>
        <end position="330"/>
    </location>
</feature>
<keyword evidence="2 5" id="KW-0812">Transmembrane</keyword>
<dbReference type="Pfam" id="PF04932">
    <property type="entry name" value="Wzy_C"/>
    <property type="match status" value="1"/>
</dbReference>
<dbReference type="PANTHER" id="PTHR37422:SF17">
    <property type="entry name" value="O-ANTIGEN LIGASE"/>
    <property type="match status" value="1"/>
</dbReference>
<feature type="transmembrane region" description="Helical" evidence="5">
    <location>
        <begin position="187"/>
        <end position="204"/>
    </location>
</feature>
<evidence type="ECO:0000313" key="8">
    <source>
        <dbReference type="Proteomes" id="UP000627292"/>
    </source>
</evidence>
<evidence type="ECO:0000256" key="2">
    <source>
        <dbReference type="ARBA" id="ARBA00022692"/>
    </source>
</evidence>
<reference evidence="7" key="1">
    <citation type="journal article" date="2014" name="Int. J. Syst. Evol. Microbiol.">
        <title>Complete genome sequence of Corynebacterium casei LMG S-19264T (=DSM 44701T), isolated from a smear-ripened cheese.</title>
        <authorList>
            <consortium name="US DOE Joint Genome Institute (JGI-PGF)"/>
            <person name="Walter F."/>
            <person name="Albersmeier A."/>
            <person name="Kalinowski J."/>
            <person name="Ruckert C."/>
        </authorList>
    </citation>
    <scope>NUCLEOTIDE SEQUENCE</scope>
    <source>
        <strain evidence="7">CGMCC 1.15290</strain>
    </source>
</reference>
<feature type="transmembrane region" description="Helical" evidence="5">
    <location>
        <begin position="440"/>
        <end position="457"/>
    </location>
</feature>
<dbReference type="EMBL" id="BMIB01000005">
    <property type="protein sequence ID" value="GGH80132.1"/>
    <property type="molecule type" value="Genomic_DNA"/>
</dbReference>
<feature type="transmembrane region" description="Helical" evidence="5">
    <location>
        <begin position="157"/>
        <end position="175"/>
    </location>
</feature>
<feature type="transmembrane region" description="Helical" evidence="5">
    <location>
        <begin position="58"/>
        <end position="91"/>
    </location>
</feature>
<feature type="transmembrane region" description="Helical" evidence="5">
    <location>
        <begin position="244"/>
        <end position="262"/>
    </location>
</feature>
<evidence type="ECO:0000256" key="3">
    <source>
        <dbReference type="ARBA" id="ARBA00022989"/>
    </source>
</evidence>
<feature type="transmembrane region" description="Helical" evidence="5">
    <location>
        <begin position="407"/>
        <end position="433"/>
    </location>
</feature>
<evidence type="ECO:0000313" key="7">
    <source>
        <dbReference type="EMBL" id="GGH80132.1"/>
    </source>
</evidence>
<protein>
    <recommendedName>
        <fullName evidence="6">O-antigen ligase-related domain-containing protein</fullName>
    </recommendedName>
</protein>
<feature type="transmembrane region" description="Helical" evidence="5">
    <location>
        <begin position="27"/>
        <end position="46"/>
    </location>
</feature>
<dbReference type="InterPro" id="IPR051533">
    <property type="entry name" value="WaaL-like"/>
</dbReference>
<gene>
    <name evidence="7" type="ORF">GCM10011379_50550</name>
</gene>